<dbReference type="InterPro" id="IPR006020">
    <property type="entry name" value="PTB/PI_dom"/>
</dbReference>
<dbReference type="PANTHER" id="PTHR12345:SF16">
    <property type="entry name" value="X11L, ISOFORM F-RELATED"/>
    <property type="match status" value="1"/>
</dbReference>
<sequence>APEGENQPSTDVDLFVSTEKIMVLNTDLQEIMMDHSLRTISYIADIGDILVIMARRRLITSPDDMLGRRRRQAKILCHVFESDE</sequence>
<dbReference type="GO" id="GO:0043197">
    <property type="term" value="C:dendritic spine"/>
    <property type="evidence" value="ECO:0007669"/>
    <property type="project" value="TreeGrafter"/>
</dbReference>
<keyword evidence="2" id="KW-0677">Repeat</keyword>
<dbReference type="InterPro" id="IPR051230">
    <property type="entry name" value="APP-Binding"/>
</dbReference>
<evidence type="ECO:0000313" key="4">
    <source>
        <dbReference type="EMBL" id="CAG5134884.1"/>
    </source>
</evidence>
<reference evidence="4" key="1">
    <citation type="submission" date="2021-04" db="EMBL/GenBank/DDBJ databases">
        <authorList>
            <consortium name="Molecular Ecology Group"/>
        </authorList>
    </citation>
    <scope>NUCLEOTIDE SEQUENCE</scope>
</reference>
<dbReference type="SUPFAM" id="SSF50729">
    <property type="entry name" value="PH domain-like"/>
    <property type="match status" value="1"/>
</dbReference>
<dbReference type="PANTHER" id="PTHR12345">
    <property type="entry name" value="SYNTENIN RELATED"/>
    <property type="match status" value="1"/>
</dbReference>
<dbReference type="Gene3D" id="2.30.29.30">
    <property type="entry name" value="Pleckstrin-homology domain (PH domain)/Phosphotyrosine-binding domain (PTB)"/>
    <property type="match status" value="1"/>
</dbReference>
<dbReference type="GO" id="GO:0005737">
    <property type="term" value="C:cytoplasm"/>
    <property type="evidence" value="ECO:0007669"/>
    <property type="project" value="TreeGrafter"/>
</dbReference>
<feature type="non-terminal residue" evidence="4">
    <location>
        <position position="1"/>
    </location>
</feature>
<dbReference type="Pfam" id="PF00640">
    <property type="entry name" value="PID"/>
    <property type="match status" value="1"/>
</dbReference>
<keyword evidence="5" id="KW-1185">Reference proteome</keyword>
<name>A0A8S4A0R7_9EUPU</name>
<evidence type="ECO:0000313" key="5">
    <source>
        <dbReference type="Proteomes" id="UP000678393"/>
    </source>
</evidence>
<feature type="non-terminal residue" evidence="4">
    <location>
        <position position="84"/>
    </location>
</feature>
<dbReference type="Proteomes" id="UP000678393">
    <property type="component" value="Unassembled WGS sequence"/>
</dbReference>
<accession>A0A8S4A0R7</accession>
<dbReference type="AlphaFoldDB" id="A0A8S4A0R7"/>
<dbReference type="InterPro" id="IPR011993">
    <property type="entry name" value="PH-like_dom_sf"/>
</dbReference>
<comment type="caution">
    <text evidence="4">The sequence shown here is derived from an EMBL/GenBank/DDBJ whole genome shotgun (WGS) entry which is preliminary data.</text>
</comment>
<keyword evidence="1" id="KW-0813">Transport</keyword>
<proteinExistence type="predicted"/>
<evidence type="ECO:0000256" key="1">
    <source>
        <dbReference type="ARBA" id="ARBA00022448"/>
    </source>
</evidence>
<dbReference type="GO" id="GO:0005886">
    <property type="term" value="C:plasma membrane"/>
    <property type="evidence" value="ECO:0007669"/>
    <property type="project" value="TreeGrafter"/>
</dbReference>
<protein>
    <recommendedName>
        <fullName evidence="3">PID domain-containing protein</fullName>
    </recommendedName>
</protein>
<feature type="domain" description="PID" evidence="3">
    <location>
        <begin position="7"/>
        <end position="84"/>
    </location>
</feature>
<evidence type="ECO:0000256" key="2">
    <source>
        <dbReference type="ARBA" id="ARBA00022737"/>
    </source>
</evidence>
<dbReference type="PROSITE" id="PS01179">
    <property type="entry name" value="PID"/>
    <property type="match status" value="1"/>
</dbReference>
<organism evidence="4 5">
    <name type="scientific">Candidula unifasciata</name>
    <dbReference type="NCBI Taxonomy" id="100452"/>
    <lineage>
        <taxon>Eukaryota</taxon>
        <taxon>Metazoa</taxon>
        <taxon>Spiralia</taxon>
        <taxon>Lophotrochozoa</taxon>
        <taxon>Mollusca</taxon>
        <taxon>Gastropoda</taxon>
        <taxon>Heterobranchia</taxon>
        <taxon>Euthyneura</taxon>
        <taxon>Panpulmonata</taxon>
        <taxon>Eupulmonata</taxon>
        <taxon>Stylommatophora</taxon>
        <taxon>Helicina</taxon>
        <taxon>Helicoidea</taxon>
        <taxon>Geomitridae</taxon>
        <taxon>Candidula</taxon>
    </lineage>
</organism>
<dbReference type="EMBL" id="CAJHNH020007701">
    <property type="protein sequence ID" value="CAG5134884.1"/>
    <property type="molecule type" value="Genomic_DNA"/>
</dbReference>
<evidence type="ECO:0000259" key="3">
    <source>
        <dbReference type="PROSITE" id="PS01179"/>
    </source>
</evidence>
<gene>
    <name evidence="4" type="ORF">CUNI_LOCUS20442</name>
</gene>
<dbReference type="OrthoDB" id="5987010at2759"/>
<dbReference type="GO" id="GO:0007268">
    <property type="term" value="P:chemical synaptic transmission"/>
    <property type="evidence" value="ECO:0007669"/>
    <property type="project" value="TreeGrafter"/>
</dbReference>